<dbReference type="AlphaFoldDB" id="A0A9R1UY34"/>
<dbReference type="PANTHER" id="PTHR45786">
    <property type="entry name" value="DNA BINDING PROTEIN-LIKE"/>
    <property type="match status" value="1"/>
</dbReference>
<dbReference type="PANTHER" id="PTHR45786:SF74">
    <property type="entry name" value="ATP-DEPENDENT DNA HELICASE"/>
    <property type="match status" value="1"/>
</dbReference>
<proteinExistence type="predicted"/>
<comment type="caution">
    <text evidence="1">The sequence shown here is derived from an EMBL/GenBank/DDBJ whole genome shotgun (WGS) entry which is preliminary data.</text>
</comment>
<sequence length="95" mass="11030">MVSSRPDLPCYTHCCKSGDVILPFPLRPPAPLYQLYIDLSFLRNIRSYNSVFAMTSFRGVIDEEINKGRGHYVFKVFRQVYHWIGSLYPQDDKGP</sequence>
<dbReference type="EMBL" id="NBSK02000007">
    <property type="protein sequence ID" value="KAJ0194903.1"/>
    <property type="molecule type" value="Genomic_DNA"/>
</dbReference>
<dbReference type="Proteomes" id="UP000235145">
    <property type="component" value="Unassembled WGS sequence"/>
</dbReference>
<protein>
    <submittedName>
        <fullName evidence="1">Uncharacterized protein</fullName>
    </submittedName>
</protein>
<accession>A0A9R1UY34</accession>
<evidence type="ECO:0000313" key="1">
    <source>
        <dbReference type="EMBL" id="KAJ0194903.1"/>
    </source>
</evidence>
<reference evidence="1 2" key="1">
    <citation type="journal article" date="2017" name="Nat. Commun.">
        <title>Genome assembly with in vitro proximity ligation data and whole-genome triplication in lettuce.</title>
        <authorList>
            <person name="Reyes-Chin-Wo S."/>
            <person name="Wang Z."/>
            <person name="Yang X."/>
            <person name="Kozik A."/>
            <person name="Arikit S."/>
            <person name="Song C."/>
            <person name="Xia L."/>
            <person name="Froenicke L."/>
            <person name="Lavelle D.O."/>
            <person name="Truco M.J."/>
            <person name="Xia R."/>
            <person name="Zhu S."/>
            <person name="Xu C."/>
            <person name="Xu H."/>
            <person name="Xu X."/>
            <person name="Cox K."/>
            <person name="Korf I."/>
            <person name="Meyers B.C."/>
            <person name="Michelmore R.W."/>
        </authorList>
    </citation>
    <scope>NUCLEOTIDE SEQUENCE [LARGE SCALE GENOMIC DNA]</scope>
    <source>
        <strain evidence="2">cv. Salinas</strain>
        <tissue evidence="1">Seedlings</tissue>
    </source>
</reference>
<name>A0A9R1UY34_LACSA</name>
<evidence type="ECO:0000313" key="2">
    <source>
        <dbReference type="Proteomes" id="UP000235145"/>
    </source>
</evidence>
<gene>
    <name evidence="1" type="ORF">LSAT_V11C700343180</name>
</gene>
<keyword evidence="2" id="KW-1185">Reference proteome</keyword>
<organism evidence="1 2">
    <name type="scientific">Lactuca sativa</name>
    <name type="common">Garden lettuce</name>
    <dbReference type="NCBI Taxonomy" id="4236"/>
    <lineage>
        <taxon>Eukaryota</taxon>
        <taxon>Viridiplantae</taxon>
        <taxon>Streptophyta</taxon>
        <taxon>Embryophyta</taxon>
        <taxon>Tracheophyta</taxon>
        <taxon>Spermatophyta</taxon>
        <taxon>Magnoliopsida</taxon>
        <taxon>eudicotyledons</taxon>
        <taxon>Gunneridae</taxon>
        <taxon>Pentapetalae</taxon>
        <taxon>asterids</taxon>
        <taxon>campanulids</taxon>
        <taxon>Asterales</taxon>
        <taxon>Asteraceae</taxon>
        <taxon>Cichorioideae</taxon>
        <taxon>Cichorieae</taxon>
        <taxon>Lactucinae</taxon>
        <taxon>Lactuca</taxon>
    </lineage>
</organism>